<proteinExistence type="predicted"/>
<name>A0A6C0EXQ6_9ZZZZ</name>
<evidence type="ECO:0000313" key="1">
    <source>
        <dbReference type="EMBL" id="QHT33887.1"/>
    </source>
</evidence>
<accession>A0A6C0EXQ6</accession>
<protein>
    <submittedName>
        <fullName evidence="1">Uncharacterized protein</fullName>
    </submittedName>
</protein>
<reference evidence="1" key="1">
    <citation type="journal article" date="2020" name="Nature">
        <title>Giant virus diversity and host interactions through global metagenomics.</title>
        <authorList>
            <person name="Schulz F."/>
            <person name="Roux S."/>
            <person name="Paez-Espino D."/>
            <person name="Jungbluth S."/>
            <person name="Walsh D.A."/>
            <person name="Denef V.J."/>
            <person name="McMahon K.D."/>
            <person name="Konstantinidis K.T."/>
            <person name="Eloe-Fadrosh E.A."/>
            <person name="Kyrpides N.C."/>
            <person name="Woyke T."/>
        </authorList>
    </citation>
    <scope>NUCLEOTIDE SEQUENCE</scope>
    <source>
        <strain evidence="1">GVMAG-M-3300009161-52</strain>
    </source>
</reference>
<sequence length="164" mass="19150">MGKSETATASIGIKILLSELILQINETNFDLIKKMLYDGCIEDSNEYYNEVYKKIVGYGEYDNELPKQYNKCQKYLIKEFKNGGSYYKSKFSSEIKPDLSNGSLSERYLLVPIKKILETERWGYERYGINSISRPLDFDLSVNLKEYEEIQNFNIIFMVKQHSG</sequence>
<dbReference type="AlphaFoldDB" id="A0A6C0EXQ6"/>
<organism evidence="1">
    <name type="scientific">viral metagenome</name>
    <dbReference type="NCBI Taxonomy" id="1070528"/>
    <lineage>
        <taxon>unclassified sequences</taxon>
        <taxon>metagenomes</taxon>
        <taxon>organismal metagenomes</taxon>
    </lineage>
</organism>
<dbReference type="EMBL" id="MN738980">
    <property type="protein sequence ID" value="QHT33887.1"/>
    <property type="molecule type" value="Genomic_DNA"/>
</dbReference>